<name>A0A0C3D902_OIDMZ</name>
<dbReference type="AlphaFoldDB" id="A0A0C3D902"/>
<sequence length="294" mass="33936">MAGPFKSAFLLLSREIRDRIYLYVILGGIRTPPPTPDESGKRSTDSRDRYCPSHVAYELHKLSGIVPSLGLLGCCHQTRFELREVIRREDTNARKKPLYQLDCMLSVYQIFPTWVLLPTSLSYVHRLQITIRAFHMHQEGQELLILFPEIFDLLYRLFNLGPHFYQCESERFPVFINTLILQLVDEFPMCPIRLQEGTSVSFERVWRCISGLAQYGLLQGKVNAIGIHFRSDVKVVRVNSSTGKAATCGQWLAWKWAWPRDPLKLYPSMASERLFNTSIGSEQVRIFDHALSNK</sequence>
<dbReference type="OrthoDB" id="2823490at2759"/>
<reference evidence="1 2" key="1">
    <citation type="submission" date="2014-04" db="EMBL/GenBank/DDBJ databases">
        <authorList>
            <consortium name="DOE Joint Genome Institute"/>
            <person name="Kuo A."/>
            <person name="Martino E."/>
            <person name="Perotto S."/>
            <person name="Kohler A."/>
            <person name="Nagy L.G."/>
            <person name="Floudas D."/>
            <person name="Copeland A."/>
            <person name="Barry K.W."/>
            <person name="Cichocki N."/>
            <person name="Veneault-Fourrey C."/>
            <person name="LaButti K."/>
            <person name="Lindquist E.A."/>
            <person name="Lipzen A."/>
            <person name="Lundell T."/>
            <person name="Morin E."/>
            <person name="Murat C."/>
            <person name="Sun H."/>
            <person name="Tunlid A."/>
            <person name="Henrissat B."/>
            <person name="Grigoriev I.V."/>
            <person name="Hibbett D.S."/>
            <person name="Martin F."/>
            <person name="Nordberg H.P."/>
            <person name="Cantor M.N."/>
            <person name="Hua S.X."/>
        </authorList>
    </citation>
    <scope>NUCLEOTIDE SEQUENCE [LARGE SCALE GENOMIC DNA]</scope>
    <source>
        <strain evidence="1 2">Zn</strain>
    </source>
</reference>
<dbReference type="EMBL" id="KN832880">
    <property type="protein sequence ID" value="KIM98407.1"/>
    <property type="molecule type" value="Genomic_DNA"/>
</dbReference>
<evidence type="ECO:0000313" key="2">
    <source>
        <dbReference type="Proteomes" id="UP000054321"/>
    </source>
</evidence>
<organism evidence="1 2">
    <name type="scientific">Oidiodendron maius (strain Zn)</name>
    <dbReference type="NCBI Taxonomy" id="913774"/>
    <lineage>
        <taxon>Eukaryota</taxon>
        <taxon>Fungi</taxon>
        <taxon>Dikarya</taxon>
        <taxon>Ascomycota</taxon>
        <taxon>Pezizomycotina</taxon>
        <taxon>Leotiomycetes</taxon>
        <taxon>Leotiomycetes incertae sedis</taxon>
        <taxon>Myxotrichaceae</taxon>
        <taxon>Oidiodendron</taxon>
    </lineage>
</organism>
<dbReference type="InParanoid" id="A0A0C3D902"/>
<protein>
    <submittedName>
        <fullName evidence="1">Uncharacterized protein</fullName>
    </submittedName>
</protein>
<gene>
    <name evidence="1" type="ORF">OIDMADRAFT_31210</name>
</gene>
<dbReference type="Proteomes" id="UP000054321">
    <property type="component" value="Unassembled WGS sequence"/>
</dbReference>
<dbReference type="HOGENOM" id="CLU_946976_0_0_1"/>
<proteinExistence type="predicted"/>
<reference evidence="2" key="2">
    <citation type="submission" date="2015-01" db="EMBL/GenBank/DDBJ databases">
        <title>Evolutionary Origins and Diversification of the Mycorrhizal Mutualists.</title>
        <authorList>
            <consortium name="DOE Joint Genome Institute"/>
            <consortium name="Mycorrhizal Genomics Consortium"/>
            <person name="Kohler A."/>
            <person name="Kuo A."/>
            <person name="Nagy L.G."/>
            <person name="Floudas D."/>
            <person name="Copeland A."/>
            <person name="Barry K.W."/>
            <person name="Cichocki N."/>
            <person name="Veneault-Fourrey C."/>
            <person name="LaButti K."/>
            <person name="Lindquist E.A."/>
            <person name="Lipzen A."/>
            <person name="Lundell T."/>
            <person name="Morin E."/>
            <person name="Murat C."/>
            <person name="Riley R."/>
            <person name="Ohm R."/>
            <person name="Sun H."/>
            <person name="Tunlid A."/>
            <person name="Henrissat B."/>
            <person name="Grigoriev I.V."/>
            <person name="Hibbett D.S."/>
            <person name="Martin F."/>
        </authorList>
    </citation>
    <scope>NUCLEOTIDE SEQUENCE [LARGE SCALE GENOMIC DNA]</scope>
    <source>
        <strain evidence="2">Zn</strain>
    </source>
</reference>
<keyword evidence="2" id="KW-1185">Reference proteome</keyword>
<evidence type="ECO:0000313" key="1">
    <source>
        <dbReference type="EMBL" id="KIM98407.1"/>
    </source>
</evidence>
<accession>A0A0C3D902</accession>